<evidence type="ECO:0000313" key="2">
    <source>
        <dbReference type="Proteomes" id="UP000190274"/>
    </source>
</evidence>
<reference evidence="1 2" key="1">
    <citation type="submission" date="2016-03" db="EMBL/GenBank/DDBJ databases">
        <authorList>
            <person name="Devillers H."/>
        </authorList>
    </citation>
    <scope>NUCLEOTIDE SEQUENCE [LARGE SCALE GENOMIC DNA]</scope>
    <source>
        <strain evidence="1">CBS 10888</strain>
    </source>
</reference>
<evidence type="ECO:0000313" key="1">
    <source>
        <dbReference type="EMBL" id="SCU84699.1"/>
    </source>
</evidence>
<dbReference type="AlphaFoldDB" id="A0A1G4J4J8"/>
<sequence length="129" mass="14466">MSSHSIIVSNVPADVGEGTLMRYVREMTEEGASVVHMQPFPDQYHFMNDSNNTKTWQLFFATSSEAATANMLFQSANAEHDLSTVHDTFNHADSSSHVPRTITQVDTWDDSGKQEAMRNKGRRISVTMI</sequence>
<keyword evidence="2" id="KW-1185">Reference proteome</keyword>
<dbReference type="OrthoDB" id="4066074at2759"/>
<organism evidence="1 2">
    <name type="scientific">Lachancea dasiensis</name>
    <dbReference type="NCBI Taxonomy" id="1072105"/>
    <lineage>
        <taxon>Eukaryota</taxon>
        <taxon>Fungi</taxon>
        <taxon>Dikarya</taxon>
        <taxon>Ascomycota</taxon>
        <taxon>Saccharomycotina</taxon>
        <taxon>Saccharomycetes</taxon>
        <taxon>Saccharomycetales</taxon>
        <taxon>Saccharomycetaceae</taxon>
        <taxon>Lachancea</taxon>
    </lineage>
</organism>
<name>A0A1G4J4J8_9SACH</name>
<accession>A0A1G4J4J8</accession>
<proteinExistence type="predicted"/>
<dbReference type="Proteomes" id="UP000190274">
    <property type="component" value="Chromosome D"/>
</dbReference>
<protein>
    <submittedName>
        <fullName evidence="1">LADA_0D03268g1_1</fullName>
    </submittedName>
</protein>
<gene>
    <name evidence="1" type="ORF">LADA_0D03268G</name>
</gene>
<dbReference type="EMBL" id="LT598454">
    <property type="protein sequence ID" value="SCU84699.1"/>
    <property type="molecule type" value="Genomic_DNA"/>
</dbReference>